<protein>
    <submittedName>
        <fullName evidence="1">Uncharacterized protein</fullName>
    </submittedName>
</protein>
<dbReference type="RefSeq" id="WP_235120134.1">
    <property type="nucleotide sequence ID" value="NZ_CP090978.1"/>
</dbReference>
<name>A0ABY3SJN0_9BACL</name>
<accession>A0ABY3SJN0</accession>
<sequence length="259" mass="30529">MSVDFDRHREFNGKVGAYTYFLLEILSKLSDGNEFCLSDLDLLKTINIRVLDANKLPENRMKLSVHYIRLCKIIDNLLKEYENYDDEFKKTVIDYYIQSNSIKEMNSIGLGWYYDVKYRKETSTLYSVGYGVDSNWHEWLKNSYNENNKIKENGVQSFFYACKEHINPGGKIRLKSLSKCFGIDLFKYMQLDRNGNANLYIIKDAPINFIEYEGSKITLQEYLLSDFDFDAKKNPEFCFDFSHPRNEEKKILIPGPRSF</sequence>
<keyword evidence="2" id="KW-1185">Reference proteome</keyword>
<reference evidence="1 2" key="1">
    <citation type="journal article" date="2024" name="Int. J. Syst. Evol. Microbiol.">
        <title>Paenibacillus hexagrammi sp. nov., a novel bacterium isolated from the gut content of Hexagrammos agrammus.</title>
        <authorList>
            <person name="Jung H.K."/>
            <person name="Kim D.G."/>
            <person name="Zin H."/>
            <person name="Park J."/>
            <person name="Jung H."/>
            <person name="Kim Y.O."/>
            <person name="Kong H.J."/>
            <person name="Kim J.W."/>
            <person name="Kim Y.S."/>
        </authorList>
    </citation>
    <scope>NUCLEOTIDE SEQUENCE [LARGE SCALE GENOMIC DNA]</scope>
    <source>
        <strain evidence="1 2">YPD9-1</strain>
    </source>
</reference>
<evidence type="ECO:0000313" key="2">
    <source>
        <dbReference type="Proteomes" id="UP001649230"/>
    </source>
</evidence>
<evidence type="ECO:0000313" key="1">
    <source>
        <dbReference type="EMBL" id="UJF33740.1"/>
    </source>
</evidence>
<dbReference type="EMBL" id="CP090978">
    <property type="protein sequence ID" value="UJF33740.1"/>
    <property type="molecule type" value="Genomic_DNA"/>
</dbReference>
<dbReference type="Proteomes" id="UP001649230">
    <property type="component" value="Chromosome"/>
</dbReference>
<gene>
    <name evidence="1" type="ORF">L0M14_00270</name>
</gene>
<organism evidence="1 2">
    <name type="scientific">Paenibacillus hexagrammi</name>
    <dbReference type="NCBI Taxonomy" id="2908839"/>
    <lineage>
        <taxon>Bacteria</taxon>
        <taxon>Bacillati</taxon>
        <taxon>Bacillota</taxon>
        <taxon>Bacilli</taxon>
        <taxon>Bacillales</taxon>
        <taxon>Paenibacillaceae</taxon>
        <taxon>Paenibacillus</taxon>
    </lineage>
</organism>
<proteinExistence type="predicted"/>